<feature type="domain" description="VOC" evidence="1">
    <location>
        <begin position="1"/>
        <end position="41"/>
    </location>
</feature>
<dbReference type="PROSITE" id="PS51819">
    <property type="entry name" value="VOC"/>
    <property type="match status" value="1"/>
</dbReference>
<dbReference type="InterPro" id="IPR004360">
    <property type="entry name" value="Glyas_Fos-R_dOase_dom"/>
</dbReference>
<evidence type="ECO:0000313" key="2">
    <source>
        <dbReference type="EMBL" id="MDF3298888.1"/>
    </source>
</evidence>
<protein>
    <recommendedName>
        <fullName evidence="1">VOC domain-containing protein</fullName>
    </recommendedName>
</protein>
<dbReference type="Gene3D" id="3.30.720.110">
    <property type="match status" value="1"/>
</dbReference>
<comment type="caution">
    <text evidence="2">The sequence shown here is derived from an EMBL/GenBank/DDBJ whole genome shotgun (WGS) entry which is preliminary data.</text>
</comment>
<dbReference type="InterPro" id="IPR029068">
    <property type="entry name" value="Glyas_Bleomycin-R_OHBP_Dase"/>
</dbReference>
<dbReference type="Proteomes" id="UP001221150">
    <property type="component" value="Unassembled WGS sequence"/>
</dbReference>
<dbReference type="EMBL" id="JARJBB010000004">
    <property type="protein sequence ID" value="MDF3298888.1"/>
    <property type="molecule type" value="Genomic_DNA"/>
</dbReference>
<dbReference type="Pfam" id="PF00903">
    <property type="entry name" value="Glyoxalase"/>
    <property type="match status" value="1"/>
</dbReference>
<reference evidence="2 3" key="1">
    <citation type="submission" date="2023-03" db="EMBL/GenBank/DDBJ databases">
        <title>Draft genome sequence of Streptomyces sp. K1PA1 isolated from peat swamp forest in Thailand.</title>
        <authorList>
            <person name="Klaysubun C."/>
            <person name="Duangmal K."/>
        </authorList>
    </citation>
    <scope>NUCLEOTIDE SEQUENCE [LARGE SCALE GENOMIC DNA]</scope>
    <source>
        <strain evidence="2 3">K1PA1</strain>
    </source>
</reference>
<dbReference type="SUPFAM" id="SSF54593">
    <property type="entry name" value="Glyoxalase/Bleomycin resistance protein/Dihydroxybiphenyl dioxygenase"/>
    <property type="match status" value="1"/>
</dbReference>
<accession>A0ABT6A2L3</accession>
<dbReference type="InterPro" id="IPR037523">
    <property type="entry name" value="VOC_core"/>
</dbReference>
<proteinExistence type="predicted"/>
<dbReference type="RefSeq" id="WP_276108444.1">
    <property type="nucleotide sequence ID" value="NZ_JARJBB010000004.1"/>
</dbReference>
<keyword evidence="3" id="KW-1185">Reference proteome</keyword>
<evidence type="ECO:0000259" key="1">
    <source>
        <dbReference type="PROSITE" id="PS51819"/>
    </source>
</evidence>
<gene>
    <name evidence="2" type="ORF">P3H78_09630</name>
</gene>
<name>A0ABT6A2L3_9ACTN</name>
<sequence length="58" mass="6449">MAERAEGAGAEILQPPKGMFHGDRTVVLQDPSGHLWVFLTHVEDVSEERRRSRLHAAG</sequence>
<evidence type="ECO:0000313" key="3">
    <source>
        <dbReference type="Proteomes" id="UP001221150"/>
    </source>
</evidence>
<organism evidence="2 3">
    <name type="scientific">Streptomyces tropicalis</name>
    <dbReference type="NCBI Taxonomy" id="3034234"/>
    <lineage>
        <taxon>Bacteria</taxon>
        <taxon>Bacillati</taxon>
        <taxon>Actinomycetota</taxon>
        <taxon>Actinomycetes</taxon>
        <taxon>Kitasatosporales</taxon>
        <taxon>Streptomycetaceae</taxon>
        <taxon>Streptomyces</taxon>
    </lineage>
</organism>